<organism evidence="1 2">
    <name type="scientific">Paralvinella palmiformis</name>
    <dbReference type="NCBI Taxonomy" id="53620"/>
    <lineage>
        <taxon>Eukaryota</taxon>
        <taxon>Metazoa</taxon>
        <taxon>Spiralia</taxon>
        <taxon>Lophotrochozoa</taxon>
        <taxon>Annelida</taxon>
        <taxon>Polychaeta</taxon>
        <taxon>Sedentaria</taxon>
        <taxon>Canalipalpata</taxon>
        <taxon>Terebellida</taxon>
        <taxon>Terebelliformia</taxon>
        <taxon>Alvinellidae</taxon>
        <taxon>Paralvinella</taxon>
    </lineage>
</organism>
<reference evidence="1" key="1">
    <citation type="journal article" date="2023" name="Mol. Biol. Evol.">
        <title>Third-Generation Sequencing Reveals the Adaptive Role of the Epigenome in Three Deep-Sea Polychaetes.</title>
        <authorList>
            <person name="Perez M."/>
            <person name="Aroh O."/>
            <person name="Sun Y."/>
            <person name="Lan Y."/>
            <person name="Juniper S.K."/>
            <person name="Young C.R."/>
            <person name="Angers B."/>
            <person name="Qian P.Y."/>
        </authorList>
    </citation>
    <scope>NUCLEOTIDE SEQUENCE</scope>
    <source>
        <strain evidence="1">P08H-3</strain>
    </source>
</reference>
<evidence type="ECO:0000313" key="1">
    <source>
        <dbReference type="EMBL" id="KAK2141662.1"/>
    </source>
</evidence>
<gene>
    <name evidence="1" type="ORF">LSH36_1059g01031</name>
</gene>
<sequence>MQPKQILLIPEYISCLYFSVWITAECHVTAISTDLLNPCSGSQPVSSEQLPDTPQITTSAFRLQIFSNMKTSRDILQSIITTHFVVSQMDISCLYFSVWITAECHVTAISTDLLNPCSGSQPVSSEQLPDTPQITTSAFRLQIFSNMKTSRDILQSIITTHFVFVMKINDVHLLTTSAQPYRKEFIAYKSHLIIRKAAHPRADTSDQ</sequence>
<evidence type="ECO:0000313" key="2">
    <source>
        <dbReference type="Proteomes" id="UP001208570"/>
    </source>
</evidence>
<protein>
    <submittedName>
        <fullName evidence="1">Uncharacterized protein</fullName>
    </submittedName>
</protein>
<comment type="caution">
    <text evidence="1">The sequence shown here is derived from an EMBL/GenBank/DDBJ whole genome shotgun (WGS) entry which is preliminary data.</text>
</comment>
<proteinExistence type="predicted"/>
<dbReference type="Proteomes" id="UP001208570">
    <property type="component" value="Unassembled WGS sequence"/>
</dbReference>
<keyword evidence="2" id="KW-1185">Reference proteome</keyword>
<name>A0AAD9IW40_9ANNE</name>
<dbReference type="EMBL" id="JAODUP010001059">
    <property type="protein sequence ID" value="KAK2141662.1"/>
    <property type="molecule type" value="Genomic_DNA"/>
</dbReference>
<accession>A0AAD9IW40</accession>
<dbReference type="AlphaFoldDB" id="A0AAD9IW40"/>